<name>A0ABT8A3F1_9PROT</name>
<protein>
    <submittedName>
        <fullName evidence="4">Ubiquinol-cytochrome C chaperone family protein</fullName>
    </submittedName>
</protein>
<evidence type="ECO:0000256" key="2">
    <source>
        <dbReference type="ARBA" id="ARBA00006436"/>
    </source>
</evidence>
<feature type="domain" description="Ubiquinol-cytochrome c chaperone" evidence="3">
    <location>
        <begin position="36"/>
        <end position="176"/>
    </location>
</feature>
<evidence type="ECO:0000313" key="4">
    <source>
        <dbReference type="EMBL" id="MDN3564260.1"/>
    </source>
</evidence>
<gene>
    <name evidence="4" type="ORF">QWZ14_07755</name>
</gene>
<dbReference type="Pfam" id="PF03981">
    <property type="entry name" value="Ubiq_cyt_C_chap"/>
    <property type="match status" value="1"/>
</dbReference>
<proteinExistence type="inferred from homology"/>
<keyword evidence="5" id="KW-1185">Reference proteome</keyword>
<organism evidence="4 5">
    <name type="scientific">Paeniroseomonas aquatica</name>
    <dbReference type="NCBI Taxonomy" id="373043"/>
    <lineage>
        <taxon>Bacteria</taxon>
        <taxon>Pseudomonadati</taxon>
        <taxon>Pseudomonadota</taxon>
        <taxon>Alphaproteobacteria</taxon>
        <taxon>Acetobacterales</taxon>
        <taxon>Acetobacteraceae</taxon>
        <taxon>Paeniroseomonas</taxon>
    </lineage>
</organism>
<dbReference type="RefSeq" id="WP_290316050.1">
    <property type="nucleotide sequence ID" value="NZ_JAUFPN010000069.1"/>
</dbReference>
<evidence type="ECO:0000259" key="3">
    <source>
        <dbReference type="Pfam" id="PF03981"/>
    </source>
</evidence>
<comment type="similarity">
    <text evidence="1">Belongs to the CBP3 family.</text>
</comment>
<dbReference type="InterPro" id="IPR021150">
    <property type="entry name" value="Ubiq_cyt_c_chap"/>
</dbReference>
<dbReference type="Proteomes" id="UP001529369">
    <property type="component" value="Unassembled WGS sequence"/>
</dbReference>
<sequence>MGLLALFRRKPHERTGFELYGKAVAAARDPWFFGPLAVPDTLDGRFDLVGLHVALLIRRLRQDPDPRGAAVAQAVFDAMFADMDINLREMGVSDLAVGKRVRRMWEAFHGRCLAYETALDAGDQAALATALDRNVWRAEAAAAASPAAAQALARHVVAAAEALAALRFAALLRGEAPFPATPAAPDASHAA</sequence>
<comment type="caution">
    <text evidence="4">The sequence shown here is derived from an EMBL/GenBank/DDBJ whole genome shotgun (WGS) entry which is preliminary data.</text>
</comment>
<evidence type="ECO:0000313" key="5">
    <source>
        <dbReference type="Proteomes" id="UP001529369"/>
    </source>
</evidence>
<dbReference type="PANTHER" id="PTHR12184:SF1">
    <property type="entry name" value="UBIQUINOL-CYTOCHROME-C REDUCTASE COMPLEX ASSEMBLY FACTOR 1"/>
    <property type="match status" value="1"/>
</dbReference>
<dbReference type="InterPro" id="IPR007129">
    <property type="entry name" value="Ubiqinol_cyt_c_chaperone_CPB3"/>
</dbReference>
<dbReference type="PANTHER" id="PTHR12184">
    <property type="entry name" value="UBIQUINOL-CYTOCHROME C REDUCTASE COMPLEX ASSEMBLY FACTOR 1 FAMILY MEMBER"/>
    <property type="match status" value="1"/>
</dbReference>
<evidence type="ECO:0000256" key="1">
    <source>
        <dbReference type="ARBA" id="ARBA00006407"/>
    </source>
</evidence>
<comment type="similarity">
    <text evidence="2">Belongs to the UPF0174 family.</text>
</comment>
<accession>A0ABT8A3F1</accession>
<dbReference type="EMBL" id="JAUFPN010000069">
    <property type="protein sequence ID" value="MDN3564260.1"/>
    <property type="molecule type" value="Genomic_DNA"/>
</dbReference>
<reference evidence="5" key="1">
    <citation type="journal article" date="2019" name="Int. J. Syst. Evol. Microbiol.">
        <title>The Global Catalogue of Microorganisms (GCM) 10K type strain sequencing project: providing services to taxonomists for standard genome sequencing and annotation.</title>
        <authorList>
            <consortium name="The Broad Institute Genomics Platform"/>
            <consortium name="The Broad Institute Genome Sequencing Center for Infectious Disease"/>
            <person name="Wu L."/>
            <person name="Ma J."/>
        </authorList>
    </citation>
    <scope>NUCLEOTIDE SEQUENCE [LARGE SCALE GENOMIC DNA]</scope>
    <source>
        <strain evidence="5">CECT 7131</strain>
    </source>
</reference>